<organism evidence="2">
    <name type="scientific">Myoviridae sp. ctIty1</name>
    <dbReference type="NCBI Taxonomy" id="2827673"/>
    <lineage>
        <taxon>Viruses</taxon>
        <taxon>Duplodnaviria</taxon>
        <taxon>Heunggongvirae</taxon>
        <taxon>Uroviricota</taxon>
        <taxon>Caudoviricetes</taxon>
    </lineage>
</organism>
<name>A0A8S5TH57_9CAUD</name>
<feature type="transmembrane region" description="Helical" evidence="1">
    <location>
        <begin position="59"/>
        <end position="83"/>
    </location>
</feature>
<accession>A0A8S5TH57</accession>
<keyword evidence="1" id="KW-0812">Transmembrane</keyword>
<keyword evidence="1" id="KW-1133">Transmembrane helix</keyword>
<evidence type="ECO:0000256" key="1">
    <source>
        <dbReference type="SAM" id="Phobius"/>
    </source>
</evidence>
<feature type="transmembrane region" description="Helical" evidence="1">
    <location>
        <begin position="20"/>
        <end position="47"/>
    </location>
</feature>
<dbReference type="EMBL" id="BK032823">
    <property type="protein sequence ID" value="DAF62472.1"/>
    <property type="molecule type" value="Genomic_DNA"/>
</dbReference>
<reference evidence="2" key="1">
    <citation type="journal article" date="2021" name="Proc. Natl. Acad. Sci. U.S.A.">
        <title>A Catalog of Tens of Thousands of Viruses from Human Metagenomes Reveals Hidden Associations with Chronic Diseases.</title>
        <authorList>
            <person name="Tisza M.J."/>
            <person name="Buck C.B."/>
        </authorList>
    </citation>
    <scope>NUCLEOTIDE SEQUENCE</scope>
    <source>
        <strain evidence="2">CtIty1</strain>
    </source>
</reference>
<evidence type="ECO:0000313" key="2">
    <source>
        <dbReference type="EMBL" id="DAF62472.1"/>
    </source>
</evidence>
<protein>
    <submittedName>
        <fullName evidence="2">Uncharacterized protein</fullName>
    </submittedName>
</protein>
<keyword evidence="1" id="KW-0472">Membrane</keyword>
<sequence length="87" mass="9735">MSSSSQVINHSFVTLLNGNITLSIDLLMIGLAFISVSLLIKLCLFLSKHVYKSEESDKFLKTAIIALWLSTLWGLGLLIKMLYDLFV</sequence>
<proteinExistence type="predicted"/>